<organism evidence="4 5">
    <name type="scientific">Quercus lobata</name>
    <name type="common">Valley oak</name>
    <dbReference type="NCBI Taxonomy" id="97700"/>
    <lineage>
        <taxon>Eukaryota</taxon>
        <taxon>Viridiplantae</taxon>
        <taxon>Streptophyta</taxon>
        <taxon>Embryophyta</taxon>
        <taxon>Tracheophyta</taxon>
        <taxon>Spermatophyta</taxon>
        <taxon>Magnoliopsida</taxon>
        <taxon>eudicotyledons</taxon>
        <taxon>Gunneridae</taxon>
        <taxon>Pentapetalae</taxon>
        <taxon>rosids</taxon>
        <taxon>fabids</taxon>
        <taxon>Fagales</taxon>
        <taxon>Fagaceae</taxon>
        <taxon>Quercus</taxon>
    </lineage>
</organism>
<keyword evidence="1" id="KW-0813">Transport</keyword>
<dbReference type="Gramene" id="QL08p063041:mrna">
    <property type="protein sequence ID" value="QL08p063041:mrna"/>
    <property type="gene ID" value="QL08p063041"/>
</dbReference>
<keyword evidence="5" id="KW-1185">Reference proteome</keyword>
<keyword evidence="3" id="KW-0175">Coiled coil</keyword>
<dbReference type="InParanoid" id="A0A7N2MEP0"/>
<dbReference type="EMBL" id="LRBV02000008">
    <property type="status" value="NOT_ANNOTATED_CDS"/>
    <property type="molecule type" value="Genomic_DNA"/>
</dbReference>
<feature type="coiled-coil region" evidence="3">
    <location>
        <begin position="245"/>
        <end position="293"/>
    </location>
</feature>
<evidence type="ECO:0000313" key="5">
    <source>
        <dbReference type="Proteomes" id="UP000594261"/>
    </source>
</evidence>
<reference evidence="4" key="2">
    <citation type="submission" date="2021-01" db="UniProtKB">
        <authorList>
            <consortium name="EnsemblPlants"/>
        </authorList>
    </citation>
    <scope>IDENTIFICATION</scope>
</reference>
<keyword evidence="2" id="KW-0341">Growth regulation</keyword>
<evidence type="ECO:0000256" key="1">
    <source>
        <dbReference type="ARBA" id="ARBA00022448"/>
    </source>
</evidence>
<evidence type="ECO:0000313" key="4">
    <source>
        <dbReference type="EnsemblPlants" id="QL08p063041:mrna"/>
    </source>
</evidence>
<dbReference type="RefSeq" id="XP_030932417.1">
    <property type="nucleotide sequence ID" value="XM_031076557.1"/>
</dbReference>
<name>A0A7N2MEP0_QUELO</name>
<dbReference type="Proteomes" id="UP000594261">
    <property type="component" value="Chromosome 8"/>
</dbReference>
<dbReference type="EnsemblPlants" id="QL08p063041:mrna">
    <property type="protein sequence ID" value="QL08p063041:mrna"/>
    <property type="gene ID" value="QL08p063041"/>
</dbReference>
<accession>A0A7N2MEP0</accession>
<dbReference type="GeneID" id="115958171"/>
<gene>
    <name evidence="4" type="primary">LOC115958171</name>
</gene>
<proteinExistence type="predicted"/>
<evidence type="ECO:0000256" key="3">
    <source>
        <dbReference type="SAM" id="Coils"/>
    </source>
</evidence>
<dbReference type="KEGG" id="qlo:115958171"/>
<evidence type="ECO:0000256" key="2">
    <source>
        <dbReference type="ARBA" id="ARBA00022604"/>
    </source>
</evidence>
<dbReference type="OrthoDB" id="1727058at2759"/>
<protein>
    <submittedName>
        <fullName evidence="4">Uncharacterized protein</fullName>
    </submittedName>
</protein>
<dbReference type="Pfam" id="PF05266">
    <property type="entry name" value="DUF724"/>
    <property type="match status" value="1"/>
</dbReference>
<dbReference type="InterPro" id="IPR007930">
    <property type="entry name" value="DUF724"/>
</dbReference>
<sequence>MLFDVPIASLELGNQSTMADTNSFVFAATQSLSFSSGTIDVKDKRDCRICRVTRKGGKTRSQSFGAHTVSSATNQNLSSYTPTTPLCNPFSFATSSVLPHTTPEKMVEVAGSDHAENSGKDSGLNQQNTLKEIEENSESVPCPPLPLIRISRILKGIPHSPHFLQLRSHSEAARKNLMAGWDRAFEETVEEIHSLTANVFWVRASELWKTMEELQSLGYNVFKLRKRLVELTEVTVEQKLFQLEIRRLKVKAESHRMEMSRLESVILGLKIQVEKEQVAKVEVLKEVAKMENELPKFDSGFASLATGPL</sequence>
<reference evidence="4 5" key="1">
    <citation type="journal article" date="2016" name="G3 (Bethesda)">
        <title>First Draft Assembly and Annotation of the Genome of a California Endemic Oak Quercus lobata Nee (Fagaceae).</title>
        <authorList>
            <person name="Sork V.L."/>
            <person name="Fitz-Gibbon S.T."/>
            <person name="Puiu D."/>
            <person name="Crepeau M."/>
            <person name="Gugger P.F."/>
            <person name="Sherman R."/>
            <person name="Stevens K."/>
            <person name="Langley C.H."/>
            <person name="Pellegrini M."/>
            <person name="Salzberg S.L."/>
        </authorList>
    </citation>
    <scope>NUCLEOTIDE SEQUENCE [LARGE SCALE GENOMIC DNA]</scope>
    <source>
        <strain evidence="4 5">cv. SW786</strain>
    </source>
</reference>
<dbReference type="AlphaFoldDB" id="A0A7N2MEP0"/>